<dbReference type="EMBL" id="PUEC01000012">
    <property type="protein sequence ID" value="PWB02498.1"/>
    <property type="molecule type" value="Genomic_DNA"/>
</dbReference>
<dbReference type="RefSeq" id="WP_107032155.1">
    <property type="nucleotide sequence ID" value="NZ_PUEC01000012.1"/>
</dbReference>
<name>A0A2V1IPY0_9BACT</name>
<sequence>MIWFLLQKIGFYTFVGLTLYFVSKRQSLNLLKLYFWGMTFTFCYQYAITIWFPTKVIVLGMMWCLMMYGSEKRDSEVTSIVRPLMSFFVIILMLGDVLALAISGEYAQHISKFSRLFNTNYTYITSFALLFYGCMMPSGFVRKAYPSYCLAMEVAIGFGLLHYLCLKAGIEFMPILRQNGSVNLEALTEVGGEVVYRIYGVSGEPKNLGFLVCPYVLVLIVMFGQGHFRFDNKKYHLLVILIGIFVLINTYSSAVIMNFAIAVPLIFLFLPTGGLVRMIAPYVICALIVFGGYSMLSSDTIQNNNEHQNFIEALYDRSFGRAQNEMDGDRQERVILDYYFADPDILSKLIGYGPSQYTFHIPGQTIGSALIPVQSGLVLTLVDFGFIGIGIYCWIFLILYQILKDSYKFDSIYGIAFSIAALSSFIGSLMFGSLVSCFVYLMLALYAFYDSVDDNEEIEEQELIY</sequence>
<feature type="transmembrane region" description="Helical" evidence="1">
    <location>
        <begin position="145"/>
        <end position="166"/>
    </location>
</feature>
<protein>
    <recommendedName>
        <fullName evidence="4">Oligosaccharide repeat unit polymerase</fullName>
    </recommendedName>
</protein>
<feature type="transmembrane region" description="Helical" evidence="1">
    <location>
        <begin position="121"/>
        <end position="139"/>
    </location>
</feature>
<evidence type="ECO:0008006" key="4">
    <source>
        <dbReference type="Google" id="ProtNLM"/>
    </source>
</evidence>
<proteinExistence type="predicted"/>
<comment type="caution">
    <text evidence="2">The sequence shown here is derived from an EMBL/GenBank/DDBJ whole genome shotgun (WGS) entry which is preliminary data.</text>
</comment>
<dbReference type="Proteomes" id="UP000244905">
    <property type="component" value="Unassembled WGS sequence"/>
</dbReference>
<feature type="transmembrane region" description="Helical" evidence="1">
    <location>
        <begin position="80"/>
        <end position="101"/>
    </location>
</feature>
<keyword evidence="1" id="KW-0812">Transmembrane</keyword>
<keyword evidence="1" id="KW-0472">Membrane</keyword>
<evidence type="ECO:0000256" key="1">
    <source>
        <dbReference type="SAM" id="Phobius"/>
    </source>
</evidence>
<dbReference type="GeneID" id="82526005"/>
<feature type="transmembrane region" description="Helical" evidence="1">
    <location>
        <begin position="412"/>
        <end position="443"/>
    </location>
</feature>
<feature type="transmembrane region" description="Helical" evidence="1">
    <location>
        <begin position="237"/>
        <end position="270"/>
    </location>
</feature>
<accession>A0A2V1IPY0</accession>
<gene>
    <name evidence="2" type="ORF">C5O23_06565</name>
</gene>
<feature type="transmembrane region" description="Helical" evidence="1">
    <location>
        <begin position="43"/>
        <end position="68"/>
    </location>
</feature>
<dbReference type="AlphaFoldDB" id="A0A2V1IPY0"/>
<keyword evidence="1" id="KW-1133">Transmembrane helix</keyword>
<organism evidence="2 3">
    <name type="scientific">Duncaniella muris</name>
    <dbReference type="NCBI Taxonomy" id="2094150"/>
    <lineage>
        <taxon>Bacteria</taxon>
        <taxon>Pseudomonadati</taxon>
        <taxon>Bacteroidota</taxon>
        <taxon>Bacteroidia</taxon>
        <taxon>Bacteroidales</taxon>
        <taxon>Muribaculaceae</taxon>
        <taxon>Duncaniella</taxon>
    </lineage>
</organism>
<feature type="transmembrane region" description="Helical" evidence="1">
    <location>
        <begin position="279"/>
        <end position="296"/>
    </location>
</feature>
<evidence type="ECO:0000313" key="3">
    <source>
        <dbReference type="Proteomes" id="UP000244905"/>
    </source>
</evidence>
<feature type="transmembrane region" description="Helical" evidence="1">
    <location>
        <begin position="377"/>
        <end position="400"/>
    </location>
</feature>
<keyword evidence="3" id="KW-1185">Reference proteome</keyword>
<reference evidence="3" key="1">
    <citation type="submission" date="2018-02" db="EMBL/GenBank/DDBJ databases">
        <authorList>
            <person name="Clavel T."/>
            <person name="Strowig T."/>
        </authorList>
    </citation>
    <scope>NUCLEOTIDE SEQUENCE [LARGE SCALE GENOMIC DNA]</scope>
    <source>
        <strain evidence="3">DSM 103720</strain>
    </source>
</reference>
<feature type="transmembrane region" description="Helical" evidence="1">
    <location>
        <begin position="207"/>
        <end position="225"/>
    </location>
</feature>
<evidence type="ECO:0000313" key="2">
    <source>
        <dbReference type="EMBL" id="PWB02498.1"/>
    </source>
</evidence>
<feature type="transmembrane region" description="Helical" evidence="1">
    <location>
        <begin position="6"/>
        <end position="22"/>
    </location>
</feature>